<dbReference type="InterPro" id="IPR000515">
    <property type="entry name" value="MetI-like"/>
</dbReference>
<feature type="transmembrane region" description="Helical" evidence="7">
    <location>
        <begin position="83"/>
        <end position="101"/>
    </location>
</feature>
<keyword evidence="3" id="KW-1003">Cell membrane</keyword>
<dbReference type="InterPro" id="IPR035906">
    <property type="entry name" value="MetI-like_sf"/>
</dbReference>
<evidence type="ECO:0000256" key="7">
    <source>
        <dbReference type="SAM" id="Phobius"/>
    </source>
</evidence>
<dbReference type="PROSITE" id="PS50928">
    <property type="entry name" value="ABC_TM1"/>
    <property type="match status" value="1"/>
</dbReference>
<dbReference type="GO" id="GO:0055085">
    <property type="term" value="P:transmembrane transport"/>
    <property type="evidence" value="ECO:0007669"/>
    <property type="project" value="InterPro"/>
</dbReference>
<dbReference type="GO" id="GO:0005886">
    <property type="term" value="C:plasma membrane"/>
    <property type="evidence" value="ECO:0007669"/>
    <property type="project" value="UniProtKB-SubCell"/>
</dbReference>
<dbReference type="Gene3D" id="1.10.3720.10">
    <property type="entry name" value="MetI-like"/>
    <property type="match status" value="1"/>
</dbReference>
<evidence type="ECO:0000256" key="5">
    <source>
        <dbReference type="ARBA" id="ARBA00022989"/>
    </source>
</evidence>
<evidence type="ECO:0000256" key="6">
    <source>
        <dbReference type="ARBA" id="ARBA00023136"/>
    </source>
</evidence>
<dbReference type="SUPFAM" id="SSF161098">
    <property type="entry name" value="MetI-like"/>
    <property type="match status" value="1"/>
</dbReference>
<comment type="caution">
    <text evidence="9">The sequence shown here is derived from an EMBL/GenBank/DDBJ whole genome shotgun (WGS) entry which is preliminary data.</text>
</comment>
<feature type="domain" description="ABC transmembrane type-1" evidence="8">
    <location>
        <begin position="78"/>
        <end position="187"/>
    </location>
</feature>
<reference evidence="9" key="1">
    <citation type="journal article" date="2014" name="Front. Microbiol.">
        <title>High frequency of phylogenetically diverse reductive dehalogenase-homologous genes in deep subseafloor sedimentary metagenomes.</title>
        <authorList>
            <person name="Kawai M."/>
            <person name="Futagami T."/>
            <person name="Toyoda A."/>
            <person name="Takaki Y."/>
            <person name="Nishi S."/>
            <person name="Hori S."/>
            <person name="Arai W."/>
            <person name="Tsubouchi T."/>
            <person name="Morono Y."/>
            <person name="Uchiyama I."/>
            <person name="Ito T."/>
            <person name="Fujiyama A."/>
            <person name="Inagaki F."/>
            <person name="Takami H."/>
        </authorList>
    </citation>
    <scope>NUCLEOTIDE SEQUENCE</scope>
    <source>
        <strain evidence="9">Expedition CK06-06</strain>
    </source>
</reference>
<keyword evidence="6 7" id="KW-0472">Membrane</keyword>
<protein>
    <recommendedName>
        <fullName evidence="8">ABC transmembrane type-1 domain-containing protein</fullName>
    </recommendedName>
</protein>
<keyword evidence="4 7" id="KW-0812">Transmembrane</keyword>
<dbReference type="PANTHER" id="PTHR43744">
    <property type="entry name" value="ABC TRANSPORTER PERMEASE PROTEIN MG189-RELATED-RELATED"/>
    <property type="match status" value="1"/>
</dbReference>
<dbReference type="AlphaFoldDB" id="X1VYT6"/>
<evidence type="ECO:0000256" key="4">
    <source>
        <dbReference type="ARBA" id="ARBA00022692"/>
    </source>
</evidence>
<name>X1VYT6_9ZZZZ</name>
<gene>
    <name evidence="9" type="ORF">S12H4_56495</name>
</gene>
<feature type="transmembrane region" description="Helical" evidence="7">
    <location>
        <begin position="113"/>
        <end position="137"/>
    </location>
</feature>
<evidence type="ECO:0000256" key="1">
    <source>
        <dbReference type="ARBA" id="ARBA00004651"/>
    </source>
</evidence>
<feature type="transmembrane region" description="Helical" evidence="7">
    <location>
        <begin position="149"/>
        <end position="168"/>
    </location>
</feature>
<sequence length="187" mass="21699">MKKYIVPYQLRKIVIRMIIYSLLVILGIIFIFPLAWMVSTSLKTDVQVIRFPPEWIPYPIDWENYFEAIRLMSFFRSLKNSCIIAFSAVIGALLSSSLVGYGFSRLEWKGRNLFFVLLLSTMMIPYAVTMVPLFIVFKKLGWLNSFKPLIIPSFFGAPFYIFLLRQFFMTIPMDLSDAAKIDGCSEL</sequence>
<comment type="subcellular location">
    <subcellularLocation>
        <location evidence="1">Cell membrane</location>
        <topology evidence="1">Multi-pass membrane protein</topology>
    </subcellularLocation>
</comment>
<evidence type="ECO:0000259" key="8">
    <source>
        <dbReference type="PROSITE" id="PS50928"/>
    </source>
</evidence>
<keyword evidence="5 7" id="KW-1133">Transmembrane helix</keyword>
<feature type="non-terminal residue" evidence="9">
    <location>
        <position position="187"/>
    </location>
</feature>
<evidence type="ECO:0000256" key="2">
    <source>
        <dbReference type="ARBA" id="ARBA00022448"/>
    </source>
</evidence>
<keyword evidence="2" id="KW-0813">Transport</keyword>
<feature type="transmembrane region" description="Helical" evidence="7">
    <location>
        <begin position="20"/>
        <end position="38"/>
    </location>
</feature>
<accession>X1VYT6</accession>
<dbReference type="Pfam" id="PF00528">
    <property type="entry name" value="BPD_transp_1"/>
    <property type="match status" value="1"/>
</dbReference>
<dbReference type="CDD" id="cd06261">
    <property type="entry name" value="TM_PBP2"/>
    <property type="match status" value="1"/>
</dbReference>
<dbReference type="PANTHER" id="PTHR43744:SF12">
    <property type="entry name" value="ABC TRANSPORTER PERMEASE PROTEIN MG189-RELATED"/>
    <property type="match status" value="1"/>
</dbReference>
<organism evidence="9">
    <name type="scientific">marine sediment metagenome</name>
    <dbReference type="NCBI Taxonomy" id="412755"/>
    <lineage>
        <taxon>unclassified sequences</taxon>
        <taxon>metagenomes</taxon>
        <taxon>ecological metagenomes</taxon>
    </lineage>
</organism>
<dbReference type="EMBL" id="BARW01036393">
    <property type="protein sequence ID" value="GAJ17560.1"/>
    <property type="molecule type" value="Genomic_DNA"/>
</dbReference>
<proteinExistence type="predicted"/>
<evidence type="ECO:0000313" key="9">
    <source>
        <dbReference type="EMBL" id="GAJ17560.1"/>
    </source>
</evidence>
<evidence type="ECO:0000256" key="3">
    <source>
        <dbReference type="ARBA" id="ARBA00022475"/>
    </source>
</evidence>